<gene>
    <name evidence="3" type="ORF">HMPREF9233_01617</name>
</gene>
<dbReference type="PANTHER" id="PTHR42760:SF133">
    <property type="entry name" value="3-OXOACYL-[ACYL-CARRIER-PROTEIN] REDUCTASE"/>
    <property type="match status" value="1"/>
</dbReference>
<accession>K9EZJ7</accession>
<dbReference type="RefSeq" id="WP_007001822.1">
    <property type="nucleotide sequence ID" value="NZ_JH992956.1"/>
</dbReference>
<dbReference type="EMBL" id="AGWL01000008">
    <property type="protein sequence ID" value="EKU94670.1"/>
    <property type="molecule type" value="Genomic_DNA"/>
</dbReference>
<reference evidence="3 4" key="1">
    <citation type="submission" date="2012-09" db="EMBL/GenBank/DDBJ databases">
        <title>The Genome Sequence of Actinobaculum massiliae ACS-171-V-COL2.</title>
        <authorList>
            <consortium name="The Broad Institute Genome Sequencing Platform"/>
            <person name="Earl A."/>
            <person name="Ward D."/>
            <person name="Feldgarden M."/>
            <person name="Gevers D."/>
            <person name="Saerens B."/>
            <person name="Vaneechoutte M."/>
            <person name="Walker B."/>
            <person name="Young S.K."/>
            <person name="Zeng Q."/>
            <person name="Gargeya S."/>
            <person name="Fitzgerald M."/>
            <person name="Haas B."/>
            <person name="Abouelleil A."/>
            <person name="Alvarado L."/>
            <person name="Arachchi H.M."/>
            <person name="Berlin A."/>
            <person name="Chapman S.B."/>
            <person name="Goldberg J."/>
            <person name="Griggs A."/>
            <person name="Gujja S."/>
            <person name="Hansen M."/>
            <person name="Howarth C."/>
            <person name="Imamovic A."/>
            <person name="Larimer J."/>
            <person name="McCowen C."/>
            <person name="Montmayeur A."/>
            <person name="Murphy C."/>
            <person name="Neiman D."/>
            <person name="Pearson M."/>
            <person name="Priest M."/>
            <person name="Roberts A."/>
            <person name="Saif S."/>
            <person name="Shea T."/>
            <person name="Sisk P."/>
            <person name="Sykes S."/>
            <person name="Wortman J."/>
            <person name="Nusbaum C."/>
            <person name="Birren B."/>
        </authorList>
    </citation>
    <scope>NUCLEOTIDE SEQUENCE [LARGE SCALE GENOMIC DNA]</scope>
    <source>
        <strain evidence="4">ACS-171-V-Col2</strain>
    </source>
</reference>
<dbReference type="Proteomes" id="UP000009888">
    <property type="component" value="Unassembled WGS sequence"/>
</dbReference>
<evidence type="ECO:0000256" key="2">
    <source>
        <dbReference type="ARBA" id="ARBA00023002"/>
    </source>
</evidence>
<dbReference type="SUPFAM" id="SSF51735">
    <property type="entry name" value="NAD(P)-binding Rossmann-fold domains"/>
    <property type="match status" value="1"/>
</dbReference>
<dbReference type="PANTHER" id="PTHR42760">
    <property type="entry name" value="SHORT-CHAIN DEHYDROGENASES/REDUCTASES FAMILY MEMBER"/>
    <property type="match status" value="1"/>
</dbReference>
<protein>
    <recommendedName>
        <fullName evidence="5">Short-chain dehydrogenase</fullName>
    </recommendedName>
</protein>
<dbReference type="InterPro" id="IPR002347">
    <property type="entry name" value="SDR_fam"/>
</dbReference>
<dbReference type="PATRIC" id="fig|883066.3.peg.1679"/>
<dbReference type="eggNOG" id="COG0300">
    <property type="taxonomic scope" value="Bacteria"/>
</dbReference>
<evidence type="ECO:0000313" key="4">
    <source>
        <dbReference type="Proteomes" id="UP000009888"/>
    </source>
</evidence>
<keyword evidence="4" id="KW-1185">Reference proteome</keyword>
<evidence type="ECO:0008006" key="5">
    <source>
        <dbReference type="Google" id="ProtNLM"/>
    </source>
</evidence>
<dbReference type="HOGENOM" id="CLU_010194_2_10_11"/>
<name>K9EZJ7_9ACTO</name>
<dbReference type="Gene3D" id="3.40.50.720">
    <property type="entry name" value="NAD(P)-binding Rossmann-like Domain"/>
    <property type="match status" value="1"/>
</dbReference>
<keyword evidence="2" id="KW-0560">Oxidoreductase</keyword>
<dbReference type="CDD" id="cd05233">
    <property type="entry name" value="SDR_c"/>
    <property type="match status" value="1"/>
</dbReference>
<dbReference type="PRINTS" id="PR00081">
    <property type="entry name" value="GDHRDH"/>
</dbReference>
<proteinExistence type="inferred from homology"/>
<dbReference type="AlphaFoldDB" id="K9EZJ7"/>
<dbReference type="InterPro" id="IPR036291">
    <property type="entry name" value="NAD(P)-bd_dom_sf"/>
</dbReference>
<sequence length="288" mass="30851">MRSEHDYILESTGVIPAVTPVEEHHSASRVLITGASRGIGRAIAIGLARPGRTLVLVASKISRLEGTATECEIRGSDVVTLGCDFSKEKSIREMTSILRGSPAPDMVVNAAGVFGEETAPWEATPEDFERTLKVNLLAPFHIQRAVVPRMLEAGGGRILDLSSGAAIKDSPDASAYYVSKTALLRLAGCLHEAGYERGLRVLSLAPGVVKTDMTAAMKAHEGRTEWTPVERSVEIAQAFAAGDLDGLAGTQVRAGTDSLEDLLTRSARVEASQEDANFQSKRLRLTDW</sequence>
<organism evidence="3 4">
    <name type="scientific">Actinobaculum massiliense ACS-171-V-Col2</name>
    <dbReference type="NCBI Taxonomy" id="883066"/>
    <lineage>
        <taxon>Bacteria</taxon>
        <taxon>Bacillati</taxon>
        <taxon>Actinomycetota</taxon>
        <taxon>Actinomycetes</taxon>
        <taxon>Actinomycetales</taxon>
        <taxon>Actinomycetaceae</taxon>
        <taxon>Actinobaculum</taxon>
    </lineage>
</organism>
<dbReference type="STRING" id="202789.GCA_001457435_00487"/>
<comment type="caution">
    <text evidence="3">The sequence shown here is derived from an EMBL/GenBank/DDBJ whole genome shotgun (WGS) entry which is preliminary data.</text>
</comment>
<comment type="similarity">
    <text evidence="1">Belongs to the short-chain dehydrogenases/reductases (SDR) family.</text>
</comment>
<dbReference type="Pfam" id="PF00106">
    <property type="entry name" value="adh_short"/>
    <property type="match status" value="1"/>
</dbReference>
<dbReference type="GO" id="GO:0016616">
    <property type="term" value="F:oxidoreductase activity, acting on the CH-OH group of donors, NAD or NADP as acceptor"/>
    <property type="evidence" value="ECO:0007669"/>
    <property type="project" value="TreeGrafter"/>
</dbReference>
<evidence type="ECO:0000313" key="3">
    <source>
        <dbReference type="EMBL" id="EKU94670.1"/>
    </source>
</evidence>
<evidence type="ECO:0000256" key="1">
    <source>
        <dbReference type="ARBA" id="ARBA00006484"/>
    </source>
</evidence>